<dbReference type="Pfam" id="PF19578">
    <property type="entry name" value="DUF6090"/>
    <property type="match status" value="1"/>
</dbReference>
<dbReference type="EMBL" id="JAVRIA010000002">
    <property type="protein sequence ID" value="MDT0557836.1"/>
    <property type="molecule type" value="Genomic_DNA"/>
</dbReference>
<proteinExistence type="predicted"/>
<feature type="transmembrane region" description="Helical" evidence="1">
    <location>
        <begin position="21"/>
        <end position="42"/>
    </location>
</feature>
<reference evidence="2 3" key="1">
    <citation type="submission" date="2023-09" db="EMBL/GenBank/DDBJ databases">
        <authorList>
            <person name="Rey-Velasco X."/>
        </authorList>
    </citation>
    <scope>NUCLEOTIDE SEQUENCE [LARGE SCALE GENOMIC DNA]</scope>
    <source>
        <strain evidence="2 3">W332</strain>
    </source>
</reference>
<accession>A0ABU2YI60</accession>
<organism evidence="2 3">
    <name type="scientific">Microcosmobacter mediterraneus</name>
    <dbReference type="NCBI Taxonomy" id="3075607"/>
    <lineage>
        <taxon>Bacteria</taxon>
        <taxon>Pseudomonadati</taxon>
        <taxon>Bacteroidota</taxon>
        <taxon>Flavobacteriia</taxon>
        <taxon>Flavobacteriales</taxon>
        <taxon>Flavobacteriaceae</taxon>
        <taxon>Microcosmobacter</taxon>
    </lineage>
</organism>
<keyword evidence="1" id="KW-1133">Transmembrane helix</keyword>
<gene>
    <name evidence="2" type="ORF">RM697_04215</name>
</gene>
<keyword evidence="3" id="KW-1185">Reference proteome</keyword>
<comment type="caution">
    <text evidence="2">The sequence shown here is derived from an EMBL/GenBank/DDBJ whole genome shotgun (WGS) entry which is preliminary data.</text>
</comment>
<dbReference type="RefSeq" id="WP_311426611.1">
    <property type="nucleotide sequence ID" value="NZ_JAVRIA010000002.1"/>
</dbReference>
<evidence type="ECO:0000256" key="1">
    <source>
        <dbReference type="SAM" id="Phobius"/>
    </source>
</evidence>
<sequence length="245" mass="28456">MIKFFRHIRKSLIEKNQMGKYFKYAIGEILLVVIGILIALQINNWNEKRKKEILKRSYFANLIYDLKKDTAQLNYRLEVNKRVLPTIDSLLNVFDTYKSVESLYEYLSTNPTPIGLRVNNTYNVNTFNILISSGNIDLFSNEFTNKLMELNRLQLAEIKVSEGNSASFFNGVANFREQFIDNRGLKNEALLESITSNYDHKKYISKYYNLLAAQEHTINRYIELTTRVKLQTEIILADLISGSGL</sequence>
<keyword evidence="1" id="KW-0472">Membrane</keyword>
<name>A0ABU2YI60_9FLAO</name>
<keyword evidence="1" id="KW-0812">Transmembrane</keyword>
<evidence type="ECO:0000313" key="2">
    <source>
        <dbReference type="EMBL" id="MDT0557836.1"/>
    </source>
</evidence>
<dbReference type="InterPro" id="IPR045749">
    <property type="entry name" value="DUF6090"/>
</dbReference>
<evidence type="ECO:0000313" key="3">
    <source>
        <dbReference type="Proteomes" id="UP001259492"/>
    </source>
</evidence>
<dbReference type="Proteomes" id="UP001259492">
    <property type="component" value="Unassembled WGS sequence"/>
</dbReference>
<protein>
    <submittedName>
        <fullName evidence="2">DUF6090 family protein</fullName>
    </submittedName>
</protein>